<comment type="caution">
    <text evidence="1">The sequence shown here is derived from an EMBL/GenBank/DDBJ whole genome shotgun (WGS) entry which is preliminary data.</text>
</comment>
<gene>
    <name evidence="1" type="ORF">GP2_064_00010</name>
</gene>
<proteinExistence type="predicted"/>
<name>A0ABQ0ITR3_9ACTN</name>
<sequence>MSRINLACLIFFGVIFGGRPPDPTASPGCGEAGRGAFADEVAFELGERAEDGEDQLAAGGGGVDRFGHRPEADAALFEVGDDLKQMWQ</sequence>
<dbReference type="Proteomes" id="UP000035021">
    <property type="component" value="Unassembled WGS sequence"/>
</dbReference>
<evidence type="ECO:0000313" key="1">
    <source>
        <dbReference type="EMBL" id="GAC86226.1"/>
    </source>
</evidence>
<evidence type="ECO:0000313" key="2">
    <source>
        <dbReference type="Proteomes" id="UP000035021"/>
    </source>
</evidence>
<keyword evidence="2" id="KW-1185">Reference proteome</keyword>
<dbReference type="EMBL" id="BAOQ01000064">
    <property type="protein sequence ID" value="GAC86226.1"/>
    <property type="molecule type" value="Genomic_DNA"/>
</dbReference>
<accession>A0ABQ0ITR3</accession>
<evidence type="ECO:0008006" key="3">
    <source>
        <dbReference type="Google" id="ProtNLM"/>
    </source>
</evidence>
<protein>
    <recommendedName>
        <fullName evidence="3">Secreted protein</fullName>
    </recommendedName>
</protein>
<organism evidence="1 2">
    <name type="scientific">Gordonia paraffinivorans NBRC 108238</name>
    <dbReference type="NCBI Taxonomy" id="1223543"/>
    <lineage>
        <taxon>Bacteria</taxon>
        <taxon>Bacillati</taxon>
        <taxon>Actinomycetota</taxon>
        <taxon>Actinomycetes</taxon>
        <taxon>Mycobacteriales</taxon>
        <taxon>Gordoniaceae</taxon>
        <taxon>Gordonia</taxon>
    </lineage>
</organism>
<reference evidence="1 2" key="1">
    <citation type="submission" date="2013-02" db="EMBL/GenBank/DDBJ databases">
        <title>Whole genome shotgun sequence of Gordonia paraffinivorans NBRC 108238.</title>
        <authorList>
            <person name="Isaki-Nakamura S."/>
            <person name="Hosoyama A."/>
            <person name="Tsuchikane K."/>
            <person name="Ando Y."/>
            <person name="Baba S."/>
            <person name="Ohji S."/>
            <person name="Hamada M."/>
            <person name="Tamura T."/>
            <person name="Yamazoe A."/>
            <person name="Yamazaki S."/>
            <person name="Fujita N."/>
        </authorList>
    </citation>
    <scope>NUCLEOTIDE SEQUENCE [LARGE SCALE GENOMIC DNA]</scope>
    <source>
        <strain evidence="1 2">NBRC 108238</strain>
    </source>
</reference>